<dbReference type="SUPFAM" id="SSF52172">
    <property type="entry name" value="CheY-like"/>
    <property type="match status" value="1"/>
</dbReference>
<evidence type="ECO:0000256" key="2">
    <source>
        <dbReference type="PROSITE-ProRule" id="PRU00169"/>
    </source>
</evidence>
<comment type="caution">
    <text evidence="4">The sequence shown here is derived from an EMBL/GenBank/DDBJ whole genome shotgun (WGS) entry which is preliminary data.</text>
</comment>
<evidence type="ECO:0000313" key="5">
    <source>
        <dbReference type="Proteomes" id="UP000034325"/>
    </source>
</evidence>
<evidence type="ECO:0000259" key="3">
    <source>
        <dbReference type="PROSITE" id="PS50110"/>
    </source>
</evidence>
<keyword evidence="1 2" id="KW-0597">Phosphoprotein</keyword>
<sequence>MKKILIIEDDFYIRYLYKQSFMNASYEVDEAADGDEGLNLFKTKDFDLILLDIMLPIVNGLDVLRIIRSIASPKSKIPVFVMTNLGSGNETNEAMKIGANKCILKANYEPHQLVKEVDDYLLSKSTTNASSQTTSSQSGA</sequence>
<dbReference type="PANTHER" id="PTHR44591:SF3">
    <property type="entry name" value="RESPONSE REGULATORY DOMAIN-CONTAINING PROTEIN"/>
    <property type="match status" value="1"/>
</dbReference>
<protein>
    <submittedName>
        <fullName evidence="4">Response regulator receiver protein</fullName>
    </submittedName>
</protein>
<dbReference type="AlphaFoldDB" id="A0A0G0M2N6"/>
<dbReference type="InterPro" id="IPR001789">
    <property type="entry name" value="Sig_transdc_resp-reg_receiver"/>
</dbReference>
<organism evidence="4 5">
    <name type="scientific">Candidatus Woesebacteria bacterium GW2011_GWA1_39_12</name>
    <dbReference type="NCBI Taxonomy" id="1618549"/>
    <lineage>
        <taxon>Bacteria</taxon>
        <taxon>Candidatus Woeseibacteriota</taxon>
    </lineage>
</organism>
<dbReference type="InterPro" id="IPR050595">
    <property type="entry name" value="Bact_response_regulator"/>
</dbReference>
<dbReference type="PROSITE" id="PS50110">
    <property type="entry name" value="RESPONSE_REGULATORY"/>
    <property type="match status" value="1"/>
</dbReference>
<dbReference type="Pfam" id="PF00072">
    <property type="entry name" value="Response_reg"/>
    <property type="match status" value="1"/>
</dbReference>
<proteinExistence type="predicted"/>
<feature type="domain" description="Response regulatory" evidence="3">
    <location>
        <begin position="3"/>
        <end position="120"/>
    </location>
</feature>
<reference evidence="4 5" key="1">
    <citation type="journal article" date="2015" name="Nature">
        <title>rRNA introns, odd ribosomes, and small enigmatic genomes across a large radiation of phyla.</title>
        <authorList>
            <person name="Brown C.T."/>
            <person name="Hug L.A."/>
            <person name="Thomas B.C."/>
            <person name="Sharon I."/>
            <person name="Castelle C.J."/>
            <person name="Singh A."/>
            <person name="Wilkins M.J."/>
            <person name="Williams K.H."/>
            <person name="Banfield J.F."/>
        </authorList>
    </citation>
    <scope>NUCLEOTIDE SEQUENCE [LARGE SCALE GENOMIC DNA]</scope>
</reference>
<accession>A0A0G0M2N6</accession>
<dbReference type="Gene3D" id="3.40.50.2300">
    <property type="match status" value="1"/>
</dbReference>
<gene>
    <name evidence="4" type="ORF">UT23_C0003G0085</name>
</gene>
<dbReference type="CDD" id="cd17574">
    <property type="entry name" value="REC_OmpR"/>
    <property type="match status" value="1"/>
</dbReference>
<dbReference type="SMART" id="SM00448">
    <property type="entry name" value="REC"/>
    <property type="match status" value="1"/>
</dbReference>
<dbReference type="GO" id="GO:0000160">
    <property type="term" value="P:phosphorelay signal transduction system"/>
    <property type="evidence" value="ECO:0007669"/>
    <property type="project" value="InterPro"/>
</dbReference>
<feature type="modified residue" description="4-aspartylphosphate" evidence="2">
    <location>
        <position position="52"/>
    </location>
</feature>
<dbReference type="InterPro" id="IPR011006">
    <property type="entry name" value="CheY-like_superfamily"/>
</dbReference>
<dbReference type="EMBL" id="LBWA01000003">
    <property type="protein sequence ID" value="KKQ98458.1"/>
    <property type="molecule type" value="Genomic_DNA"/>
</dbReference>
<evidence type="ECO:0000313" key="4">
    <source>
        <dbReference type="EMBL" id="KKQ98458.1"/>
    </source>
</evidence>
<dbReference type="PANTHER" id="PTHR44591">
    <property type="entry name" value="STRESS RESPONSE REGULATOR PROTEIN 1"/>
    <property type="match status" value="1"/>
</dbReference>
<evidence type="ECO:0000256" key="1">
    <source>
        <dbReference type="ARBA" id="ARBA00022553"/>
    </source>
</evidence>
<name>A0A0G0M2N6_9BACT</name>
<dbReference type="Proteomes" id="UP000034325">
    <property type="component" value="Unassembled WGS sequence"/>
</dbReference>